<organism evidence="2 3">
    <name type="scientific">Chitinophaga defluvii</name>
    <dbReference type="NCBI Taxonomy" id="3163343"/>
    <lineage>
        <taxon>Bacteria</taxon>
        <taxon>Pseudomonadati</taxon>
        <taxon>Bacteroidota</taxon>
        <taxon>Chitinophagia</taxon>
        <taxon>Chitinophagales</taxon>
        <taxon>Chitinophagaceae</taxon>
        <taxon>Chitinophaga</taxon>
    </lineage>
</organism>
<proteinExistence type="predicted"/>
<feature type="domain" description="AB hydrolase-1" evidence="1">
    <location>
        <begin position="24"/>
        <end position="132"/>
    </location>
</feature>
<keyword evidence="3" id="KW-1185">Reference proteome</keyword>
<dbReference type="Gene3D" id="3.40.50.1820">
    <property type="entry name" value="alpha/beta hydrolase"/>
    <property type="match status" value="1"/>
</dbReference>
<accession>A0ABV2T781</accession>
<dbReference type="RefSeq" id="WP_354661462.1">
    <property type="nucleotide sequence ID" value="NZ_JBEXAC010000002.1"/>
</dbReference>
<dbReference type="Proteomes" id="UP001549749">
    <property type="component" value="Unassembled WGS sequence"/>
</dbReference>
<dbReference type="Pfam" id="PF00561">
    <property type="entry name" value="Abhydrolase_1"/>
    <property type="match status" value="1"/>
</dbReference>
<comment type="caution">
    <text evidence="2">The sequence shown here is derived from an EMBL/GenBank/DDBJ whole genome shotgun (WGS) entry which is preliminary data.</text>
</comment>
<sequence>MPAFYLTYGQSRFHGICEGSGEKLLICLHGFGESALHFKCLAPALGDTYTIIALDMPLHGKTEWQEGRDFTKDDLPALIAQLLEQHGRQRFSLMGYSMGGRLALCVIEKMAAQVDELILLAPDGLKNNPWHLFVTQTSWGNKIFKYNTYHPHLFFRLLILWRKLGLLNLSVYKFAFHSMDTLEKRLRVYEVWTCMRQMMPDKQLCRQLLEAHRINTLLIFGRYDRVIPPVLASRFVNGKFMSKVIVLEKGHQLLSEQLGYIIKSNL</sequence>
<gene>
    <name evidence="2" type="ORF">ABR189_16030</name>
</gene>
<evidence type="ECO:0000313" key="2">
    <source>
        <dbReference type="EMBL" id="MET6998894.1"/>
    </source>
</evidence>
<dbReference type="PANTHER" id="PTHR46438">
    <property type="entry name" value="ALPHA/BETA-HYDROLASES SUPERFAMILY PROTEIN"/>
    <property type="match status" value="1"/>
</dbReference>
<dbReference type="GO" id="GO:0016787">
    <property type="term" value="F:hydrolase activity"/>
    <property type="evidence" value="ECO:0007669"/>
    <property type="project" value="UniProtKB-KW"/>
</dbReference>
<protein>
    <submittedName>
        <fullName evidence="2">Alpha/beta hydrolase</fullName>
    </submittedName>
</protein>
<dbReference type="EMBL" id="JBEXAC010000002">
    <property type="protein sequence ID" value="MET6998894.1"/>
    <property type="molecule type" value="Genomic_DNA"/>
</dbReference>
<dbReference type="PRINTS" id="PR00111">
    <property type="entry name" value="ABHYDROLASE"/>
</dbReference>
<evidence type="ECO:0000313" key="3">
    <source>
        <dbReference type="Proteomes" id="UP001549749"/>
    </source>
</evidence>
<dbReference type="PANTHER" id="PTHR46438:SF11">
    <property type="entry name" value="LIPASE-RELATED"/>
    <property type="match status" value="1"/>
</dbReference>
<dbReference type="SUPFAM" id="SSF53474">
    <property type="entry name" value="alpha/beta-Hydrolases"/>
    <property type="match status" value="1"/>
</dbReference>
<reference evidence="2 3" key="1">
    <citation type="submission" date="2024-06" db="EMBL/GenBank/DDBJ databases">
        <title>Chitinophaga defluvii sp. nov., isolated from municipal sewage.</title>
        <authorList>
            <person name="Zhang L."/>
        </authorList>
    </citation>
    <scope>NUCLEOTIDE SEQUENCE [LARGE SCALE GENOMIC DNA]</scope>
    <source>
        <strain evidence="2 3">H8</strain>
    </source>
</reference>
<name>A0ABV2T781_9BACT</name>
<keyword evidence="2" id="KW-0378">Hydrolase</keyword>
<dbReference type="InterPro" id="IPR000073">
    <property type="entry name" value="AB_hydrolase_1"/>
</dbReference>
<evidence type="ECO:0000259" key="1">
    <source>
        <dbReference type="Pfam" id="PF00561"/>
    </source>
</evidence>
<dbReference type="InterPro" id="IPR029058">
    <property type="entry name" value="AB_hydrolase_fold"/>
</dbReference>